<proteinExistence type="predicted"/>
<evidence type="ECO:0000256" key="2">
    <source>
        <dbReference type="ARBA" id="ARBA00022801"/>
    </source>
</evidence>
<keyword evidence="5" id="KW-1185">Reference proteome</keyword>
<dbReference type="EMBL" id="JBGMDY010000003">
    <property type="protein sequence ID" value="KAL2341652.1"/>
    <property type="molecule type" value="Genomic_DNA"/>
</dbReference>
<dbReference type="AlphaFoldDB" id="A0ABD1N0N9"/>
<dbReference type="Gene3D" id="3.30.420.10">
    <property type="entry name" value="Ribonuclease H-like superfamily/Ribonuclease H"/>
    <property type="match status" value="1"/>
</dbReference>
<organism evidence="4 5">
    <name type="scientific">Flemingia macrophylla</name>
    <dbReference type="NCBI Taxonomy" id="520843"/>
    <lineage>
        <taxon>Eukaryota</taxon>
        <taxon>Viridiplantae</taxon>
        <taxon>Streptophyta</taxon>
        <taxon>Embryophyta</taxon>
        <taxon>Tracheophyta</taxon>
        <taxon>Spermatophyta</taxon>
        <taxon>Magnoliopsida</taxon>
        <taxon>eudicotyledons</taxon>
        <taxon>Gunneridae</taxon>
        <taxon>Pentapetalae</taxon>
        <taxon>rosids</taxon>
        <taxon>fabids</taxon>
        <taxon>Fabales</taxon>
        <taxon>Fabaceae</taxon>
        <taxon>Papilionoideae</taxon>
        <taxon>50 kb inversion clade</taxon>
        <taxon>NPAAA clade</taxon>
        <taxon>indigoferoid/millettioid clade</taxon>
        <taxon>Phaseoleae</taxon>
        <taxon>Flemingia</taxon>
    </lineage>
</organism>
<accession>A0ABD1N0N9</accession>
<dbReference type="InterPro" id="IPR002562">
    <property type="entry name" value="3'-5'_exonuclease_dom"/>
</dbReference>
<dbReference type="Proteomes" id="UP001603857">
    <property type="component" value="Unassembled WGS sequence"/>
</dbReference>
<dbReference type="Pfam" id="PF01612">
    <property type="entry name" value="DNA_pol_A_exo1"/>
    <property type="match status" value="1"/>
</dbReference>
<feature type="domain" description="3'-5' exonuclease" evidence="3">
    <location>
        <begin position="77"/>
        <end position="201"/>
    </location>
</feature>
<evidence type="ECO:0000313" key="5">
    <source>
        <dbReference type="Proteomes" id="UP001603857"/>
    </source>
</evidence>
<comment type="caution">
    <text evidence="4">The sequence shown here is derived from an EMBL/GenBank/DDBJ whole genome shotgun (WGS) entry which is preliminary data.</text>
</comment>
<dbReference type="InterPro" id="IPR051132">
    <property type="entry name" value="3-5_Exonuclease_domain"/>
</dbReference>
<name>A0ABD1N0N9_9FABA</name>
<dbReference type="InterPro" id="IPR036397">
    <property type="entry name" value="RNaseH_sf"/>
</dbReference>
<gene>
    <name evidence="4" type="ORF">Fmac_009592</name>
</gene>
<keyword evidence="1" id="KW-0540">Nuclease</keyword>
<dbReference type="PANTHER" id="PTHR13620:SF59">
    <property type="entry name" value="POLYNUCLEOTIDYL TRANSFERASE, RIBONUCLEASE H-LIKE SUPERFAMILY PROTEIN"/>
    <property type="match status" value="1"/>
</dbReference>
<protein>
    <recommendedName>
        <fullName evidence="3">3'-5' exonuclease domain-containing protein</fullName>
    </recommendedName>
</protein>
<reference evidence="4 5" key="1">
    <citation type="submission" date="2024-08" db="EMBL/GenBank/DDBJ databases">
        <title>Insights into the chromosomal genome structure of Flemingia macrophylla.</title>
        <authorList>
            <person name="Ding Y."/>
            <person name="Zhao Y."/>
            <person name="Bi W."/>
            <person name="Wu M."/>
            <person name="Zhao G."/>
            <person name="Gong Y."/>
            <person name="Li W."/>
            <person name="Zhang P."/>
        </authorList>
    </citation>
    <scope>NUCLEOTIDE SEQUENCE [LARGE SCALE GENOMIC DNA]</scope>
    <source>
        <strain evidence="4">DYQJB</strain>
        <tissue evidence="4">Leaf</tissue>
    </source>
</reference>
<evidence type="ECO:0000313" key="4">
    <source>
        <dbReference type="EMBL" id="KAL2341652.1"/>
    </source>
</evidence>
<dbReference type="CDD" id="cd06141">
    <property type="entry name" value="WRN_exo"/>
    <property type="match status" value="1"/>
</dbReference>
<evidence type="ECO:0000259" key="3">
    <source>
        <dbReference type="Pfam" id="PF01612"/>
    </source>
</evidence>
<dbReference type="SUPFAM" id="SSF53098">
    <property type="entry name" value="Ribonuclease H-like"/>
    <property type="match status" value="1"/>
</dbReference>
<evidence type="ECO:0000256" key="1">
    <source>
        <dbReference type="ARBA" id="ARBA00022722"/>
    </source>
</evidence>
<keyword evidence="2" id="KW-0378">Hydrolase</keyword>
<dbReference type="InterPro" id="IPR012337">
    <property type="entry name" value="RNaseH-like_sf"/>
</dbReference>
<dbReference type="PANTHER" id="PTHR13620">
    <property type="entry name" value="3-5 EXONUCLEASE"/>
    <property type="match status" value="1"/>
</dbReference>
<sequence length="208" mass="23706">MATVVERYQRSNHEVCTVNLAGTHIAVTVTRSAAVAKRWISSTLHFSRQYVYHNALIAGLGVQWNPNRRDPPPPHTLQLCVGRRCLIFQLAHAGDVPDSLRAFLNNPSHTFVGFWNNSDRQRLQDSQHHLLMRRDPVDLRLCFQGLNQASVEEIVAACLGYRVSQRNDISRSEWNDLDLSDDQVAYATVDAHCAFLIGRNLSAWRYNR</sequence>
<dbReference type="GO" id="GO:0008408">
    <property type="term" value="F:3'-5' exonuclease activity"/>
    <property type="evidence" value="ECO:0007669"/>
    <property type="project" value="UniProtKB-ARBA"/>
</dbReference>